<feature type="transmembrane region" description="Helical" evidence="5">
    <location>
        <begin position="210"/>
        <end position="228"/>
    </location>
</feature>
<keyword evidence="4 5" id="KW-0472">Membrane</keyword>
<feature type="transmembrane region" description="Helical" evidence="5">
    <location>
        <begin position="41"/>
        <end position="65"/>
    </location>
</feature>
<dbReference type="AlphaFoldDB" id="T1JSP1"/>
<evidence type="ECO:0000259" key="6">
    <source>
        <dbReference type="Pfam" id="PF01490"/>
    </source>
</evidence>
<keyword evidence="2 5" id="KW-0812">Transmembrane</keyword>
<dbReference type="eggNOG" id="KOG1304">
    <property type="taxonomic scope" value="Eukaryota"/>
</dbReference>
<feature type="transmembrane region" description="Helical" evidence="5">
    <location>
        <begin position="169"/>
        <end position="190"/>
    </location>
</feature>
<feature type="transmembrane region" description="Helical" evidence="5">
    <location>
        <begin position="145"/>
        <end position="162"/>
    </location>
</feature>
<dbReference type="PANTHER" id="PTHR22950">
    <property type="entry name" value="AMINO ACID TRANSPORTER"/>
    <property type="match status" value="1"/>
</dbReference>
<keyword evidence="3 5" id="KW-1133">Transmembrane helix</keyword>
<keyword evidence="8" id="KW-1185">Reference proteome</keyword>
<evidence type="ECO:0000256" key="1">
    <source>
        <dbReference type="ARBA" id="ARBA00004141"/>
    </source>
</evidence>
<dbReference type="EMBL" id="CAEY01000463">
    <property type="status" value="NOT_ANNOTATED_CDS"/>
    <property type="molecule type" value="Genomic_DNA"/>
</dbReference>
<accession>T1JSP1</accession>
<evidence type="ECO:0000313" key="7">
    <source>
        <dbReference type="EnsemblMetazoa" id="tetur01g11220.1"/>
    </source>
</evidence>
<feature type="transmembrane region" description="Helical" evidence="5">
    <location>
        <begin position="240"/>
        <end position="267"/>
    </location>
</feature>
<sequence>MTVSGENNVKGSATAALMNILKSNIGTGILSMPIAFRNSGIILGILTLPVIGFICIHSMFLLVTANRKLSEKLKLTELSYEETAEKAFEHGPPQLRPYASLMSKLVSTFLTIAQFGISVAYILFVAESFRKVLSNYSDEAGKLGIFVYIMACYPLMVALNLIKTLKYMAIASTIANLLQGIGILVVLINLCQDLPPLSTVKYTNWESTPLYFGTAIFSFEGISTILPIKDSMKRPEKFAGPCGVLSIGMIIVTLLYSFIGFFGYLKFGEHIAASVTINLPCKVIYDIIRLMFATAVFLSYPLQLFVPINILWPLVQSRLPLKLQKMNLVNVIYRAIVVFSSSSFVPHLDLVISLVGAFCSSAIAVLFPPMIHYATVWENRDKYGRFKWNWIRTKAVLILIFGFIGLFFGTYSSVIAIWNAPDEP</sequence>
<name>T1JSP1_TETUR</name>
<feature type="transmembrane region" description="Helical" evidence="5">
    <location>
        <begin position="287"/>
        <end position="315"/>
    </location>
</feature>
<proteinExistence type="predicted"/>
<dbReference type="Pfam" id="PF01490">
    <property type="entry name" value="Aa_trans"/>
    <property type="match status" value="1"/>
</dbReference>
<dbReference type="STRING" id="32264.T1JSP1"/>
<feature type="transmembrane region" description="Helical" evidence="5">
    <location>
        <begin position="351"/>
        <end position="374"/>
    </location>
</feature>
<dbReference type="GO" id="GO:0015179">
    <property type="term" value="F:L-amino acid transmembrane transporter activity"/>
    <property type="evidence" value="ECO:0007669"/>
    <property type="project" value="TreeGrafter"/>
</dbReference>
<dbReference type="PANTHER" id="PTHR22950:SF349">
    <property type="entry name" value="AMINO ACID TRANSPORTER TRANSMEMBRANE DOMAIN-CONTAINING PROTEIN"/>
    <property type="match status" value="1"/>
</dbReference>
<feature type="transmembrane region" description="Helical" evidence="5">
    <location>
        <begin position="105"/>
        <end position="125"/>
    </location>
</feature>
<dbReference type="EnsemblMetazoa" id="tetur01g11220.1">
    <property type="protein sequence ID" value="tetur01g11220.1"/>
    <property type="gene ID" value="tetur01g11220"/>
</dbReference>
<dbReference type="GO" id="GO:0005774">
    <property type="term" value="C:vacuolar membrane"/>
    <property type="evidence" value="ECO:0007669"/>
    <property type="project" value="TreeGrafter"/>
</dbReference>
<evidence type="ECO:0000256" key="2">
    <source>
        <dbReference type="ARBA" id="ARBA00022692"/>
    </source>
</evidence>
<reference evidence="8" key="1">
    <citation type="submission" date="2011-08" db="EMBL/GenBank/DDBJ databases">
        <authorList>
            <person name="Rombauts S."/>
        </authorList>
    </citation>
    <scope>NUCLEOTIDE SEQUENCE</scope>
    <source>
        <strain evidence="8">London</strain>
    </source>
</reference>
<evidence type="ECO:0000256" key="5">
    <source>
        <dbReference type="SAM" id="Phobius"/>
    </source>
</evidence>
<dbReference type="Proteomes" id="UP000015104">
    <property type="component" value="Unassembled WGS sequence"/>
</dbReference>
<organism evidence="7 8">
    <name type="scientific">Tetranychus urticae</name>
    <name type="common">Two-spotted spider mite</name>
    <dbReference type="NCBI Taxonomy" id="32264"/>
    <lineage>
        <taxon>Eukaryota</taxon>
        <taxon>Metazoa</taxon>
        <taxon>Ecdysozoa</taxon>
        <taxon>Arthropoda</taxon>
        <taxon>Chelicerata</taxon>
        <taxon>Arachnida</taxon>
        <taxon>Acari</taxon>
        <taxon>Acariformes</taxon>
        <taxon>Trombidiformes</taxon>
        <taxon>Prostigmata</taxon>
        <taxon>Eleutherengona</taxon>
        <taxon>Raphignathae</taxon>
        <taxon>Tetranychoidea</taxon>
        <taxon>Tetranychidae</taxon>
        <taxon>Tetranychus</taxon>
    </lineage>
</organism>
<dbReference type="InterPro" id="IPR013057">
    <property type="entry name" value="AA_transpt_TM"/>
</dbReference>
<feature type="transmembrane region" description="Helical" evidence="5">
    <location>
        <begin position="395"/>
        <end position="418"/>
    </location>
</feature>
<evidence type="ECO:0000313" key="8">
    <source>
        <dbReference type="Proteomes" id="UP000015104"/>
    </source>
</evidence>
<evidence type="ECO:0000256" key="3">
    <source>
        <dbReference type="ARBA" id="ARBA00022989"/>
    </source>
</evidence>
<protein>
    <recommendedName>
        <fullName evidence="6">Amino acid transporter transmembrane domain-containing protein</fullName>
    </recommendedName>
</protein>
<reference evidence="7" key="2">
    <citation type="submission" date="2015-06" db="UniProtKB">
        <authorList>
            <consortium name="EnsemblMetazoa"/>
        </authorList>
    </citation>
    <scope>IDENTIFICATION</scope>
</reference>
<comment type="subcellular location">
    <subcellularLocation>
        <location evidence="1">Membrane</location>
        <topology evidence="1">Multi-pass membrane protein</topology>
    </subcellularLocation>
</comment>
<feature type="domain" description="Amino acid transporter transmembrane" evidence="6">
    <location>
        <begin position="10"/>
        <end position="414"/>
    </location>
</feature>
<evidence type="ECO:0000256" key="4">
    <source>
        <dbReference type="ARBA" id="ARBA00023136"/>
    </source>
</evidence>
<dbReference type="HOGENOM" id="CLU_009646_5_0_1"/>